<evidence type="ECO:0000256" key="8">
    <source>
        <dbReference type="ARBA" id="ARBA00022737"/>
    </source>
</evidence>
<dbReference type="PROSITE" id="PS00079">
    <property type="entry name" value="MULTICOPPER_OXIDASE1"/>
    <property type="match status" value="1"/>
</dbReference>
<keyword evidence="9 13" id="KW-0560">Oxidoreductase</keyword>
<dbReference type="Pfam" id="PF07731">
    <property type="entry name" value="Cu-oxidase_2"/>
    <property type="match status" value="1"/>
</dbReference>
<protein>
    <recommendedName>
        <fullName evidence="4 13">Laccase</fullName>
        <ecNumber evidence="4 13">1.10.3.2</ecNumber>
    </recommendedName>
    <alternativeName>
        <fullName evidence="13">Benzenediol:oxygen oxidoreductase</fullName>
    </alternativeName>
    <alternativeName>
        <fullName evidence="13">Diphenol oxidase</fullName>
    </alternativeName>
    <alternativeName>
        <fullName evidence="13">Urishiol oxidase</fullName>
    </alternativeName>
</protein>
<evidence type="ECO:0000259" key="16">
    <source>
        <dbReference type="Pfam" id="PF07732"/>
    </source>
</evidence>
<evidence type="ECO:0000256" key="6">
    <source>
        <dbReference type="ARBA" id="ARBA00022525"/>
    </source>
</evidence>
<comment type="catalytic activity">
    <reaction evidence="1 13">
        <text>4 hydroquinone + O2 = 4 benzosemiquinone + 2 H2O</text>
        <dbReference type="Rhea" id="RHEA:11276"/>
        <dbReference type="ChEBI" id="CHEBI:15377"/>
        <dbReference type="ChEBI" id="CHEBI:15379"/>
        <dbReference type="ChEBI" id="CHEBI:17594"/>
        <dbReference type="ChEBI" id="CHEBI:17977"/>
        <dbReference type="EC" id="1.10.3.2"/>
    </reaction>
</comment>
<gene>
    <name evidence="17" type="ORF">K2173_003426</name>
</gene>
<dbReference type="PANTHER" id="PTHR11709">
    <property type="entry name" value="MULTI-COPPER OXIDASE"/>
    <property type="match status" value="1"/>
</dbReference>
<dbReference type="CDD" id="cd13849">
    <property type="entry name" value="CuRO_1_LCC_plant"/>
    <property type="match status" value="1"/>
</dbReference>
<dbReference type="InterPro" id="IPR011706">
    <property type="entry name" value="Cu-oxidase_C"/>
</dbReference>
<dbReference type="Pfam" id="PF07732">
    <property type="entry name" value="Cu-oxidase_3"/>
    <property type="match status" value="1"/>
</dbReference>
<evidence type="ECO:0000256" key="7">
    <source>
        <dbReference type="ARBA" id="ARBA00022723"/>
    </source>
</evidence>
<evidence type="ECO:0000256" key="13">
    <source>
        <dbReference type="RuleBase" id="RU361119"/>
    </source>
</evidence>
<keyword evidence="6 13" id="KW-0964">Secreted</keyword>
<dbReference type="CDD" id="cd13875">
    <property type="entry name" value="CuRO_2_LCC_plant"/>
    <property type="match status" value="1"/>
</dbReference>
<dbReference type="InterPro" id="IPR008972">
    <property type="entry name" value="Cupredoxin"/>
</dbReference>
<dbReference type="InterPro" id="IPR045087">
    <property type="entry name" value="Cu-oxidase_fam"/>
</dbReference>
<dbReference type="Proteomes" id="UP001159364">
    <property type="component" value="Linkage Group LG12"/>
</dbReference>
<dbReference type="Pfam" id="PF00394">
    <property type="entry name" value="Cu-oxidase"/>
    <property type="match status" value="1"/>
</dbReference>
<dbReference type="InterPro" id="IPR017761">
    <property type="entry name" value="Laccase"/>
</dbReference>
<keyword evidence="8 13" id="KW-0677">Repeat</keyword>
<dbReference type="InterPro" id="IPR034285">
    <property type="entry name" value="CuRO_2_LCC"/>
</dbReference>
<comment type="function">
    <text evidence="13">Lignin degradation and detoxification of lignin-derived products.</text>
</comment>
<dbReference type="SUPFAM" id="SSF49503">
    <property type="entry name" value="Cupredoxins"/>
    <property type="match status" value="3"/>
</dbReference>
<evidence type="ECO:0000259" key="15">
    <source>
        <dbReference type="Pfam" id="PF07731"/>
    </source>
</evidence>
<comment type="subcellular location">
    <subcellularLocation>
        <location evidence="2 13">Secreted</location>
        <location evidence="2 13">Extracellular space</location>
        <location evidence="2 13">Apoplast</location>
    </subcellularLocation>
</comment>
<comment type="caution">
    <text evidence="17">The sequence shown here is derived from an EMBL/GenBank/DDBJ whole genome shotgun (WGS) entry which is preliminary data.</text>
</comment>
<dbReference type="InterPro" id="IPR033138">
    <property type="entry name" value="Cu_oxidase_CS"/>
</dbReference>
<dbReference type="EC" id="1.10.3.2" evidence="4 13"/>
<keyword evidence="18" id="KW-1185">Reference proteome</keyword>
<comment type="similarity">
    <text evidence="3 13">Belongs to the multicopper oxidase family.</text>
</comment>
<reference evidence="17 18" key="1">
    <citation type="submission" date="2021-09" db="EMBL/GenBank/DDBJ databases">
        <title>Genomic insights and catalytic innovation underlie evolution of tropane alkaloids biosynthesis.</title>
        <authorList>
            <person name="Wang Y.-J."/>
            <person name="Tian T."/>
            <person name="Huang J.-P."/>
            <person name="Huang S.-X."/>
        </authorList>
    </citation>
    <scope>NUCLEOTIDE SEQUENCE [LARGE SCALE GENOMIC DNA]</scope>
    <source>
        <strain evidence="17">KIB-2018</strain>
        <tissue evidence="17">Leaf</tissue>
    </source>
</reference>
<dbReference type="InterPro" id="IPR001117">
    <property type="entry name" value="Cu-oxidase_2nd"/>
</dbReference>
<name>A0AAV8S8L4_9ROSI</name>
<dbReference type="GO" id="GO:0052716">
    <property type="term" value="F:hydroquinone:oxygen oxidoreductase activity"/>
    <property type="evidence" value="ECO:0007669"/>
    <property type="project" value="UniProtKB-EC"/>
</dbReference>
<dbReference type="PANTHER" id="PTHR11709:SF324">
    <property type="entry name" value="LACCASE-6"/>
    <property type="match status" value="1"/>
</dbReference>
<keyword evidence="12 13" id="KW-0439">Lignin degradation</keyword>
<dbReference type="GO" id="GO:0048046">
    <property type="term" value="C:apoplast"/>
    <property type="evidence" value="ECO:0007669"/>
    <property type="project" value="UniProtKB-SubCell"/>
</dbReference>
<accession>A0AAV8S8L4</accession>
<organism evidence="17 18">
    <name type="scientific">Erythroxylum novogranatense</name>
    <dbReference type="NCBI Taxonomy" id="1862640"/>
    <lineage>
        <taxon>Eukaryota</taxon>
        <taxon>Viridiplantae</taxon>
        <taxon>Streptophyta</taxon>
        <taxon>Embryophyta</taxon>
        <taxon>Tracheophyta</taxon>
        <taxon>Spermatophyta</taxon>
        <taxon>Magnoliopsida</taxon>
        <taxon>eudicotyledons</taxon>
        <taxon>Gunneridae</taxon>
        <taxon>Pentapetalae</taxon>
        <taxon>rosids</taxon>
        <taxon>fabids</taxon>
        <taxon>Malpighiales</taxon>
        <taxon>Erythroxylaceae</taxon>
        <taxon>Erythroxylum</taxon>
    </lineage>
</organism>
<dbReference type="PROSITE" id="PS00080">
    <property type="entry name" value="MULTICOPPER_OXIDASE2"/>
    <property type="match status" value="1"/>
</dbReference>
<dbReference type="GO" id="GO:0005507">
    <property type="term" value="F:copper ion binding"/>
    <property type="evidence" value="ECO:0007669"/>
    <property type="project" value="InterPro"/>
</dbReference>
<evidence type="ECO:0000313" key="17">
    <source>
        <dbReference type="EMBL" id="KAJ8748527.1"/>
    </source>
</evidence>
<dbReference type="GO" id="GO:0046274">
    <property type="term" value="P:lignin catabolic process"/>
    <property type="evidence" value="ECO:0007669"/>
    <property type="project" value="UniProtKB-KW"/>
</dbReference>
<evidence type="ECO:0000256" key="3">
    <source>
        <dbReference type="ARBA" id="ARBA00010609"/>
    </source>
</evidence>
<evidence type="ECO:0000259" key="14">
    <source>
        <dbReference type="Pfam" id="PF00394"/>
    </source>
</evidence>
<feature type="domain" description="Plastocyanin-like" evidence="14">
    <location>
        <begin position="168"/>
        <end position="317"/>
    </location>
</feature>
<evidence type="ECO:0000256" key="2">
    <source>
        <dbReference type="ARBA" id="ARBA00004271"/>
    </source>
</evidence>
<feature type="domain" description="Plastocyanin-like" evidence="16">
    <location>
        <begin position="42"/>
        <end position="155"/>
    </location>
</feature>
<dbReference type="Gene3D" id="2.60.40.420">
    <property type="entry name" value="Cupredoxins - blue copper proteins"/>
    <property type="match status" value="3"/>
</dbReference>
<evidence type="ECO:0000256" key="10">
    <source>
        <dbReference type="ARBA" id="ARBA00023008"/>
    </source>
</evidence>
<evidence type="ECO:0000256" key="4">
    <source>
        <dbReference type="ARBA" id="ARBA00012297"/>
    </source>
</evidence>
<sequence length="574" mass="63749">MAYQPTSFLFWLRLLFLACYSSLHATAQWPGGGSTRFYDFKIQSKWVYKLCNSRQIVVVNDMYPGPVVYAQEGDRIIVQVTNESPHNATIHWHGVRQILSCWFDGPAYVTQCPIQPGQSFTHEFTMVNQRGTFFWHAHVSWLRATVYGALIVYPTTGVPYPFQFPYEEHIVILGEYWNQDVVQLQQQVIASGGGPPPADAFTINGHPGPNYICSADDFYKIDVVPGKTYLLRLIHAGLNSEHFFTIANHKLTIVEADASYTKPLTTDHVMLGPGQTMNVLVTADQPVGKYSMAMGPYMSAKGLPFQNIPSIGYFQYIGIMPNSLSTPARLPSFNDNLAVQTIMSGLKGLNTASDVPREIDTNLFVTIGQNVNKCQSRTPQQNCQGLNNGTFAASMNNFSFVEPTVSVLEAYYKGLDGYFTEDFPEAPLRFYDFVNGAPNNAPFDTNSMKGTRTKVVEYGSRVQMILQNTGTVTTDNHPIHLHGFSFYVVGFGNGNYNPQSAQFDLVDPPKVNTIAVTVGGWAAIRFVADNPGVWFMHCHFDIHQSWGLATALIVKNGVGPLQTLPHPPADLPHC</sequence>
<keyword evidence="5 13" id="KW-0052">Apoplast</keyword>
<keyword evidence="11" id="KW-0325">Glycoprotein</keyword>
<feature type="chain" id="PRO_5043105614" description="Laccase" evidence="13">
    <location>
        <begin position="28"/>
        <end position="574"/>
    </location>
</feature>
<feature type="domain" description="Plastocyanin-like" evidence="15">
    <location>
        <begin position="443"/>
        <end position="556"/>
    </location>
</feature>
<keyword evidence="7 13" id="KW-0479">Metal-binding</keyword>
<comment type="cofactor">
    <cofactor evidence="13">
        <name>Cu cation</name>
        <dbReference type="ChEBI" id="CHEBI:23378"/>
    </cofactor>
    <text evidence="13">Binds 4 Cu cations per monomer.</text>
</comment>
<dbReference type="InterPro" id="IPR034289">
    <property type="entry name" value="CuRO_3_LCC"/>
</dbReference>
<evidence type="ECO:0000256" key="1">
    <source>
        <dbReference type="ARBA" id="ARBA00000349"/>
    </source>
</evidence>
<evidence type="ECO:0000256" key="9">
    <source>
        <dbReference type="ARBA" id="ARBA00023002"/>
    </source>
</evidence>
<dbReference type="InterPro" id="IPR002355">
    <property type="entry name" value="Cu_oxidase_Cu_BS"/>
</dbReference>
<keyword evidence="13" id="KW-0732">Signal</keyword>
<proteinExistence type="inferred from homology"/>
<evidence type="ECO:0000313" key="18">
    <source>
        <dbReference type="Proteomes" id="UP001159364"/>
    </source>
</evidence>
<keyword evidence="10 13" id="KW-0186">Copper</keyword>
<dbReference type="CDD" id="cd13897">
    <property type="entry name" value="CuRO_3_LCC_plant"/>
    <property type="match status" value="1"/>
</dbReference>
<dbReference type="InterPro" id="IPR034288">
    <property type="entry name" value="CuRO_1_LCC"/>
</dbReference>
<dbReference type="EMBL" id="JAIWQS010000012">
    <property type="protein sequence ID" value="KAJ8748527.1"/>
    <property type="molecule type" value="Genomic_DNA"/>
</dbReference>
<dbReference type="NCBIfam" id="TIGR03389">
    <property type="entry name" value="laccase"/>
    <property type="match status" value="1"/>
</dbReference>
<dbReference type="InterPro" id="IPR011707">
    <property type="entry name" value="Cu-oxidase-like_N"/>
</dbReference>
<evidence type="ECO:0000256" key="11">
    <source>
        <dbReference type="ARBA" id="ARBA00023180"/>
    </source>
</evidence>
<dbReference type="AlphaFoldDB" id="A0AAV8S8L4"/>
<evidence type="ECO:0000256" key="12">
    <source>
        <dbReference type="ARBA" id="ARBA00023185"/>
    </source>
</evidence>
<evidence type="ECO:0000256" key="5">
    <source>
        <dbReference type="ARBA" id="ARBA00022523"/>
    </source>
</evidence>
<feature type="signal peptide" evidence="13">
    <location>
        <begin position="1"/>
        <end position="27"/>
    </location>
</feature>